<dbReference type="OrthoDB" id="9783047at2"/>
<accession>A0A3M6QXX5</accession>
<evidence type="ECO:0000256" key="2">
    <source>
        <dbReference type="ARBA" id="ARBA00009477"/>
    </source>
</evidence>
<dbReference type="SUPFAM" id="SSF111369">
    <property type="entry name" value="HlyD-like secretion proteins"/>
    <property type="match status" value="1"/>
</dbReference>
<feature type="domain" description="Multidrug resistance protein MdtA-like C-terminal permuted SH3" evidence="7">
    <location>
        <begin position="308"/>
        <end position="368"/>
    </location>
</feature>
<comment type="caution">
    <text evidence="8">The sequence shown here is derived from an EMBL/GenBank/DDBJ whole genome shotgun (WGS) entry which is preliminary data.</text>
</comment>
<feature type="signal peptide" evidence="3">
    <location>
        <begin position="1"/>
        <end position="34"/>
    </location>
</feature>
<dbReference type="Gene3D" id="2.40.30.170">
    <property type="match status" value="1"/>
</dbReference>
<evidence type="ECO:0000313" key="9">
    <source>
        <dbReference type="Proteomes" id="UP000278006"/>
    </source>
</evidence>
<dbReference type="Pfam" id="PF25917">
    <property type="entry name" value="BSH_RND"/>
    <property type="match status" value="1"/>
</dbReference>
<feature type="domain" description="Multidrug resistance protein MdtA-like beta-barrel" evidence="6">
    <location>
        <begin position="215"/>
        <end position="302"/>
    </location>
</feature>
<dbReference type="Gene3D" id="1.10.287.470">
    <property type="entry name" value="Helix hairpin bin"/>
    <property type="match status" value="1"/>
</dbReference>
<evidence type="ECO:0000313" key="8">
    <source>
        <dbReference type="EMBL" id="RMX07723.1"/>
    </source>
</evidence>
<dbReference type="InterPro" id="IPR058624">
    <property type="entry name" value="MdtA-like_HH"/>
</dbReference>
<dbReference type="Gene3D" id="2.40.420.20">
    <property type="match status" value="1"/>
</dbReference>
<dbReference type="Gene3D" id="2.40.50.100">
    <property type="match status" value="1"/>
</dbReference>
<evidence type="ECO:0000256" key="1">
    <source>
        <dbReference type="ARBA" id="ARBA00004196"/>
    </source>
</evidence>
<name>A0A3M6QXX5_9BURK</name>
<feature type="domain" description="Multidrug resistance protein MdtA-like alpha-helical hairpin" evidence="4">
    <location>
        <begin position="109"/>
        <end position="178"/>
    </location>
</feature>
<dbReference type="GO" id="GO:0022857">
    <property type="term" value="F:transmembrane transporter activity"/>
    <property type="evidence" value="ECO:0007669"/>
    <property type="project" value="InterPro"/>
</dbReference>
<keyword evidence="3" id="KW-0732">Signal</keyword>
<dbReference type="AlphaFoldDB" id="A0A3M6QXX5"/>
<evidence type="ECO:0000259" key="7">
    <source>
        <dbReference type="Pfam" id="PF25967"/>
    </source>
</evidence>
<dbReference type="Pfam" id="PF25944">
    <property type="entry name" value="Beta-barrel_RND"/>
    <property type="match status" value="1"/>
</dbReference>
<evidence type="ECO:0000256" key="3">
    <source>
        <dbReference type="SAM" id="SignalP"/>
    </source>
</evidence>
<dbReference type="PANTHER" id="PTHR30158:SF3">
    <property type="entry name" value="MULTIDRUG EFFLUX PUMP SUBUNIT ACRA-RELATED"/>
    <property type="match status" value="1"/>
</dbReference>
<dbReference type="InterPro" id="IPR058627">
    <property type="entry name" value="MdtA-like_C"/>
</dbReference>
<organism evidence="8 9">
    <name type="scientific">Corticibacter populi</name>
    <dbReference type="NCBI Taxonomy" id="1550736"/>
    <lineage>
        <taxon>Bacteria</taxon>
        <taxon>Pseudomonadati</taxon>
        <taxon>Pseudomonadota</taxon>
        <taxon>Betaproteobacteria</taxon>
        <taxon>Burkholderiales</taxon>
        <taxon>Comamonadaceae</taxon>
        <taxon>Corticibacter</taxon>
    </lineage>
</organism>
<comment type="similarity">
    <text evidence="2">Belongs to the membrane fusion protein (MFP) (TC 8.A.1) family.</text>
</comment>
<dbReference type="GO" id="GO:0030313">
    <property type="term" value="C:cell envelope"/>
    <property type="evidence" value="ECO:0007669"/>
    <property type="project" value="UniProtKB-SubCell"/>
</dbReference>
<evidence type="ECO:0000259" key="6">
    <source>
        <dbReference type="Pfam" id="PF25944"/>
    </source>
</evidence>
<evidence type="ECO:0000259" key="5">
    <source>
        <dbReference type="Pfam" id="PF25917"/>
    </source>
</evidence>
<protein>
    <submittedName>
        <fullName evidence="8">Efflux RND transporter periplasmic adaptor subunit</fullName>
    </submittedName>
</protein>
<dbReference type="Pfam" id="PF25967">
    <property type="entry name" value="RND-MFP_C"/>
    <property type="match status" value="1"/>
</dbReference>
<reference evidence="8 9" key="1">
    <citation type="submission" date="2018-10" db="EMBL/GenBank/DDBJ databases">
        <title>Draft genome of Cortibacter populi DSM10536.</title>
        <authorList>
            <person name="Bernier A.-M."/>
            <person name="Bernard K."/>
        </authorList>
    </citation>
    <scope>NUCLEOTIDE SEQUENCE [LARGE SCALE GENOMIC DNA]</scope>
    <source>
        <strain evidence="8 9">DSM 105136</strain>
    </source>
</reference>
<dbReference type="EMBL" id="RDQO01000001">
    <property type="protein sequence ID" value="RMX07723.1"/>
    <property type="molecule type" value="Genomic_DNA"/>
</dbReference>
<dbReference type="Pfam" id="PF25876">
    <property type="entry name" value="HH_MFP_RND"/>
    <property type="match status" value="1"/>
</dbReference>
<dbReference type="PANTHER" id="PTHR30158">
    <property type="entry name" value="ACRA/E-RELATED COMPONENT OF DRUG EFFLUX TRANSPORTER"/>
    <property type="match status" value="1"/>
</dbReference>
<dbReference type="InterPro" id="IPR006143">
    <property type="entry name" value="RND_pump_MFP"/>
</dbReference>
<dbReference type="NCBIfam" id="TIGR01730">
    <property type="entry name" value="RND_mfp"/>
    <property type="match status" value="1"/>
</dbReference>
<dbReference type="InterPro" id="IPR058625">
    <property type="entry name" value="MdtA-like_BSH"/>
</dbReference>
<proteinExistence type="inferred from homology"/>
<comment type="subcellular location">
    <subcellularLocation>
        <location evidence="1">Cell envelope</location>
    </subcellularLocation>
</comment>
<feature type="domain" description="Multidrug resistance protein MdtA-like barrel-sandwich hybrid" evidence="5">
    <location>
        <begin position="70"/>
        <end position="210"/>
    </location>
</feature>
<dbReference type="Proteomes" id="UP000278006">
    <property type="component" value="Unassembled WGS sequence"/>
</dbReference>
<feature type="chain" id="PRO_5018038611" evidence="3">
    <location>
        <begin position="35"/>
        <end position="403"/>
    </location>
</feature>
<dbReference type="GO" id="GO:0046677">
    <property type="term" value="P:response to antibiotic"/>
    <property type="evidence" value="ECO:0007669"/>
    <property type="project" value="TreeGrafter"/>
</dbReference>
<dbReference type="PROSITE" id="PS51257">
    <property type="entry name" value="PROKAR_LIPOPROTEIN"/>
    <property type="match status" value="1"/>
</dbReference>
<dbReference type="RefSeq" id="WP_122225844.1">
    <property type="nucleotide sequence ID" value="NZ_RDQO01000001.1"/>
</dbReference>
<dbReference type="GO" id="GO:0005886">
    <property type="term" value="C:plasma membrane"/>
    <property type="evidence" value="ECO:0007669"/>
    <property type="project" value="TreeGrafter"/>
</dbReference>
<gene>
    <name evidence="8" type="ORF">D8I35_00870</name>
</gene>
<dbReference type="GO" id="GO:0015721">
    <property type="term" value="P:bile acid and bile salt transport"/>
    <property type="evidence" value="ECO:0007669"/>
    <property type="project" value="TreeGrafter"/>
</dbReference>
<sequence>MALNFRGSKRRSPLLPVFTLALSLALGACSQEPAALPPPAAPQVDVWPVKTQAVQVEQTLSGRTVAYLVSDVRPQVGGIIQQRLFTEGQQVKAGEVLYQIDPASYQAAYDSARATLAQAEAAVLAAKPKAERYARLSRLDAVSQQDLDEAQATLRQNEAAVQAARAAVQTARIELDYTRIKAPIAGRIGTSTVTPGALVTASQEAALATIRQLDPLYVDVTQSSTQLLALQRQLASGTLQAVDGKVPVQLLLEDGSAYPHAGTLEVVGDAVDTGTGNVTLRAVVPNPDGMLLPGMYVRAQLPLALNQQAILVPQTAVTRNTKGEATVLLVGTDDKVEQRVIVLGDARADQWLVGSGLQAGERLIVAGGSAASAGATVQTQVVDKPVAQSAAASTAASTTSGAR</sequence>
<dbReference type="FunFam" id="2.40.420.20:FF:000001">
    <property type="entry name" value="Efflux RND transporter periplasmic adaptor subunit"/>
    <property type="match status" value="1"/>
</dbReference>
<keyword evidence="9" id="KW-1185">Reference proteome</keyword>
<dbReference type="InterPro" id="IPR058626">
    <property type="entry name" value="MdtA-like_b-barrel"/>
</dbReference>
<evidence type="ECO:0000259" key="4">
    <source>
        <dbReference type="Pfam" id="PF25876"/>
    </source>
</evidence>